<organism evidence="4 5">
    <name type="scientific">Microthlaspi erraticum</name>
    <dbReference type="NCBI Taxonomy" id="1685480"/>
    <lineage>
        <taxon>Eukaryota</taxon>
        <taxon>Viridiplantae</taxon>
        <taxon>Streptophyta</taxon>
        <taxon>Embryophyta</taxon>
        <taxon>Tracheophyta</taxon>
        <taxon>Spermatophyta</taxon>
        <taxon>Magnoliopsida</taxon>
        <taxon>eudicotyledons</taxon>
        <taxon>Gunneridae</taxon>
        <taxon>Pentapetalae</taxon>
        <taxon>rosids</taxon>
        <taxon>malvids</taxon>
        <taxon>Brassicales</taxon>
        <taxon>Brassicaceae</taxon>
        <taxon>Coluteocarpeae</taxon>
        <taxon>Microthlaspi</taxon>
    </lineage>
</organism>
<dbReference type="GO" id="GO:0000184">
    <property type="term" value="P:nuclear-transcribed mRNA catabolic process, nonsense-mediated decay"/>
    <property type="evidence" value="ECO:0007669"/>
    <property type="project" value="InterPro"/>
</dbReference>
<dbReference type="OrthoDB" id="27832at2759"/>
<dbReference type="GO" id="GO:0035145">
    <property type="term" value="C:exon-exon junction complex"/>
    <property type="evidence" value="ECO:0007669"/>
    <property type="project" value="TreeGrafter"/>
</dbReference>
<accession>A0A6D2KCF6</accession>
<dbReference type="InterPro" id="IPR016024">
    <property type="entry name" value="ARM-type_fold"/>
</dbReference>
<dbReference type="GO" id="GO:0003723">
    <property type="term" value="F:RNA binding"/>
    <property type="evidence" value="ECO:0007669"/>
    <property type="project" value="InterPro"/>
</dbReference>
<dbReference type="InterPro" id="IPR039762">
    <property type="entry name" value="Nmd2/UPF2"/>
</dbReference>
<dbReference type="Pfam" id="PF02854">
    <property type="entry name" value="MIF4G"/>
    <property type="match status" value="1"/>
</dbReference>
<proteinExistence type="predicted"/>
<gene>
    <name evidence="3" type="ORF">MERR_LOCUS39254</name>
    <name evidence="4" type="ORF">MERR_LOCUS39324</name>
</gene>
<evidence type="ECO:0000313" key="5">
    <source>
        <dbReference type="Proteomes" id="UP000467841"/>
    </source>
</evidence>
<feature type="compositionally biased region" description="Acidic residues" evidence="1">
    <location>
        <begin position="353"/>
        <end position="369"/>
    </location>
</feature>
<dbReference type="EMBL" id="CACVBM020001496">
    <property type="protein sequence ID" value="CAA7052019.1"/>
    <property type="molecule type" value="Genomic_DNA"/>
</dbReference>
<feature type="region of interest" description="Disordered" evidence="1">
    <location>
        <begin position="283"/>
        <end position="391"/>
    </location>
</feature>
<dbReference type="AlphaFoldDB" id="A0A6D2KCF6"/>
<dbReference type="FunFam" id="1.25.40.180:FF:000030">
    <property type="entry name" value="Regulator of nonsense transcripts UPF2"/>
    <property type="match status" value="1"/>
</dbReference>
<name>A0A6D2KCF6_9BRAS</name>
<sequence>MWPLSLSVSRHRAKDEQYAGHIDAPKNLDPRQSTLVENAYYLCKPPERSARISKVSPPLHQYIRKLLFSDLDKDSITNVLKQLRKLPWSECEQYILKCFMKVHKGKYGQIHLIASLTSGLSRHHDEFAVAVVDEVLEEIRVGVELNEYGAQQKRLAHLRFLGELYNYEHVDSSVIFETLNVTLSYGHGTSEQEVLDPPEDFFRVRMVIILLETCGHYFDRGSSKKRLDQFLIHFQRYILSKGPLPLDIEFDLQDLFANLRPNMTRYATIDEVNAAILQLEEREHASSDTKPLSRSSSGVISSNGKSIAKDIGENGAAHKEESDSDSGSGSGVRGGQNEELDDGNHERGSGSDNGDDYDDGDGPGSDDDNEFRVRQKVVTVDPEEQAALIKS</sequence>
<dbReference type="GO" id="GO:0005737">
    <property type="term" value="C:cytoplasm"/>
    <property type="evidence" value="ECO:0007669"/>
    <property type="project" value="TreeGrafter"/>
</dbReference>
<dbReference type="EMBL" id="CACVBM020001496">
    <property type="protein sequence ID" value="CAA7052089.1"/>
    <property type="molecule type" value="Genomic_DNA"/>
</dbReference>
<reference evidence="4 5" key="1">
    <citation type="submission" date="2020-01" db="EMBL/GenBank/DDBJ databases">
        <authorList>
            <person name="Mishra B."/>
        </authorList>
    </citation>
    <scope>NUCLEOTIDE SEQUENCE [LARGE SCALE GENOMIC DNA]</scope>
</reference>
<evidence type="ECO:0000313" key="4">
    <source>
        <dbReference type="EMBL" id="CAA7052089.1"/>
    </source>
</evidence>
<dbReference type="PANTHER" id="PTHR12839">
    <property type="entry name" value="NONSENSE-MEDIATED MRNA DECAY PROTEIN 2 UP-FRAMESHIFT SUPPRESSOR 2"/>
    <property type="match status" value="1"/>
</dbReference>
<protein>
    <recommendedName>
        <fullName evidence="2">MIF4G domain-containing protein</fullName>
    </recommendedName>
</protein>
<evidence type="ECO:0000256" key="1">
    <source>
        <dbReference type="SAM" id="MobiDB-lite"/>
    </source>
</evidence>
<evidence type="ECO:0000259" key="2">
    <source>
        <dbReference type="SMART" id="SM00543"/>
    </source>
</evidence>
<dbReference type="PANTHER" id="PTHR12839:SF7">
    <property type="entry name" value="REGULATOR OF NONSENSE TRANSCRIPTS 2"/>
    <property type="match status" value="1"/>
</dbReference>
<dbReference type="SUPFAM" id="SSF48371">
    <property type="entry name" value="ARM repeat"/>
    <property type="match status" value="1"/>
</dbReference>
<dbReference type="InterPro" id="IPR003890">
    <property type="entry name" value="MIF4G-like_typ-3"/>
</dbReference>
<evidence type="ECO:0000313" key="3">
    <source>
        <dbReference type="EMBL" id="CAA7052019.1"/>
    </source>
</evidence>
<keyword evidence="5" id="KW-1185">Reference proteome</keyword>
<feature type="domain" description="MIF4G" evidence="2">
    <location>
        <begin position="61"/>
        <end position="262"/>
    </location>
</feature>
<feature type="compositionally biased region" description="Low complexity" evidence="1">
    <location>
        <begin position="293"/>
        <end position="306"/>
    </location>
</feature>
<dbReference type="SMART" id="SM00543">
    <property type="entry name" value="MIF4G"/>
    <property type="match status" value="1"/>
</dbReference>
<dbReference type="Gene3D" id="1.25.40.180">
    <property type="match status" value="1"/>
</dbReference>
<dbReference type="Proteomes" id="UP000467841">
    <property type="component" value="Unassembled WGS sequence"/>
</dbReference>
<feature type="compositionally biased region" description="Basic and acidic residues" evidence="1">
    <location>
        <begin position="307"/>
        <end position="321"/>
    </location>
</feature>